<comment type="pathway">
    <text evidence="1">Amino-acid biosynthesis; L-asparagine biosynthesis; L-asparagine from L-aspartate (L-Gln route): step 1/1.</text>
</comment>
<keyword evidence="6" id="KW-0061">Asparagine biosynthesis</keyword>
<evidence type="ECO:0000313" key="11">
    <source>
        <dbReference type="Proteomes" id="UP000054526"/>
    </source>
</evidence>
<keyword evidence="4" id="KW-0547">Nucleotide-binding</keyword>
<keyword evidence="7" id="KW-0315">Glutamine amidotransferase</keyword>
<name>A0ABR5A385_9BACL</name>
<keyword evidence="5" id="KW-0067">ATP-binding</keyword>
<dbReference type="PROSITE" id="PS51278">
    <property type="entry name" value="GATASE_TYPE_2"/>
    <property type="match status" value="1"/>
</dbReference>
<evidence type="ECO:0000259" key="9">
    <source>
        <dbReference type="PROSITE" id="PS51278"/>
    </source>
</evidence>
<dbReference type="PANTHER" id="PTHR43284">
    <property type="entry name" value="ASPARAGINE SYNTHETASE (GLUTAMINE-HYDROLYZING)"/>
    <property type="match status" value="1"/>
</dbReference>
<accession>A0ABR5A385</accession>
<proteinExistence type="inferred from homology"/>
<dbReference type="Gene3D" id="3.40.50.620">
    <property type="entry name" value="HUPs"/>
    <property type="match status" value="1"/>
</dbReference>
<comment type="caution">
    <text evidence="10">The sequence shown here is derived from an EMBL/GenBank/DDBJ whole genome shotgun (WGS) entry which is preliminary data.</text>
</comment>
<evidence type="ECO:0000256" key="4">
    <source>
        <dbReference type="ARBA" id="ARBA00022741"/>
    </source>
</evidence>
<evidence type="ECO:0000256" key="2">
    <source>
        <dbReference type="ARBA" id="ARBA00005752"/>
    </source>
</evidence>
<dbReference type="InterPro" id="IPR033738">
    <property type="entry name" value="AsnB_N"/>
</dbReference>
<dbReference type="Gene3D" id="3.60.20.10">
    <property type="entry name" value="Glutamine Phosphoribosylpyrophosphate, subunit 1, domain 1"/>
    <property type="match status" value="1"/>
</dbReference>
<dbReference type="InterPro" id="IPR014729">
    <property type="entry name" value="Rossmann-like_a/b/a_fold"/>
</dbReference>
<dbReference type="SUPFAM" id="SSF52402">
    <property type="entry name" value="Adenine nucleotide alpha hydrolases-like"/>
    <property type="match status" value="1"/>
</dbReference>
<dbReference type="InterPro" id="IPR029055">
    <property type="entry name" value="Ntn_hydrolases_N"/>
</dbReference>
<organism evidence="10 11">
    <name type="scientific">Cohnella kolymensis</name>
    <dbReference type="NCBI Taxonomy" id="1590652"/>
    <lineage>
        <taxon>Bacteria</taxon>
        <taxon>Bacillati</taxon>
        <taxon>Bacillota</taxon>
        <taxon>Bacilli</taxon>
        <taxon>Bacillales</taxon>
        <taxon>Paenibacillaceae</taxon>
        <taxon>Cohnella</taxon>
    </lineage>
</organism>
<gene>
    <name evidence="10" type="ORF">SD71_13975</name>
</gene>
<evidence type="ECO:0000256" key="1">
    <source>
        <dbReference type="ARBA" id="ARBA00005187"/>
    </source>
</evidence>
<comment type="similarity">
    <text evidence="2">Belongs to the asparagine synthetase family.</text>
</comment>
<protein>
    <recommendedName>
        <fullName evidence="3">asparagine synthase (glutamine-hydrolyzing)</fullName>
        <ecNumber evidence="3">6.3.5.4</ecNumber>
    </recommendedName>
</protein>
<keyword evidence="11" id="KW-1185">Reference proteome</keyword>
<dbReference type="CDD" id="cd00712">
    <property type="entry name" value="AsnB"/>
    <property type="match status" value="1"/>
</dbReference>
<evidence type="ECO:0000256" key="6">
    <source>
        <dbReference type="ARBA" id="ARBA00022888"/>
    </source>
</evidence>
<dbReference type="InterPro" id="IPR051786">
    <property type="entry name" value="ASN_synthetase/amidase"/>
</dbReference>
<dbReference type="EC" id="6.3.5.4" evidence="3"/>
<dbReference type="InterPro" id="IPR017932">
    <property type="entry name" value="GATase_2_dom"/>
</dbReference>
<evidence type="ECO:0000256" key="8">
    <source>
        <dbReference type="ARBA" id="ARBA00048741"/>
    </source>
</evidence>
<comment type="catalytic activity">
    <reaction evidence="8">
        <text>L-aspartate + L-glutamine + ATP + H2O = L-asparagine + L-glutamate + AMP + diphosphate + H(+)</text>
        <dbReference type="Rhea" id="RHEA:12228"/>
        <dbReference type="ChEBI" id="CHEBI:15377"/>
        <dbReference type="ChEBI" id="CHEBI:15378"/>
        <dbReference type="ChEBI" id="CHEBI:29985"/>
        <dbReference type="ChEBI" id="CHEBI:29991"/>
        <dbReference type="ChEBI" id="CHEBI:30616"/>
        <dbReference type="ChEBI" id="CHEBI:33019"/>
        <dbReference type="ChEBI" id="CHEBI:58048"/>
        <dbReference type="ChEBI" id="CHEBI:58359"/>
        <dbReference type="ChEBI" id="CHEBI:456215"/>
        <dbReference type="EC" id="6.3.5.4"/>
    </reaction>
</comment>
<dbReference type="Pfam" id="PF13537">
    <property type="entry name" value="GATase_7"/>
    <property type="match status" value="1"/>
</dbReference>
<evidence type="ECO:0000313" key="10">
    <source>
        <dbReference type="EMBL" id="KIL35407.1"/>
    </source>
</evidence>
<sequence length="647" mass="74322">MSAIAGFYQLNDEPVDLLYGSCLMDALRHYPADDIRTWRGDGIFLGCHSQWISPESDGELLPRYDNESRLAITADAILDNREDLFERLQVQHPERKRMTDSELILLAYRKWGREAPQYLIGDFAFMIWDERNRLLFGARDFSGARTLYFHHNQTRFAFCTLIQPLFTLPSVKKRLNEEWLAEFLAIPGMVEAVDTASTVYDSIGQLPPSHSITVTGGKVTLSRYCRLAAGEPLKLKSDEEYEEAFREVFETAVSARLRTNRNVGAHLSGGLDSGSVVSFAAPALREQNKLLYTYSYVPENDFEDWTSRSLLPDERPYIQSTVRHVGNISDHYLDFERTNPLDEVNDFLEIMEMPYKFFENSFWMRGIYQRANQHGVGLLLNGARGNFTISWGSAWEYYANLLKRLKWIRLYQELSLFSSHLGARKSKVLTVVAKKAAVGRSLLFPAAARNEFPAFINPAFAAATNVYSKLQDHRMDAGGTTVESAYEVRKNQFEQLYFWNKNGTLGTKLSLRYALWDRDPTNDLRVIRFCLAVPEEQYVQNGYDRALVRRATRNLLPDKVRLNQHIRGVQGADVIHRMARSWPAFIDELDRLAADPLIAEFIHIPAVTAAMGKLGKEPRPEYAFLPEFKLLTRSLIVYRFVKNLERR</sequence>
<dbReference type="Proteomes" id="UP000054526">
    <property type="component" value="Unassembled WGS sequence"/>
</dbReference>
<dbReference type="EMBL" id="JXAL01000022">
    <property type="protein sequence ID" value="KIL35407.1"/>
    <property type="molecule type" value="Genomic_DNA"/>
</dbReference>
<dbReference type="InterPro" id="IPR006426">
    <property type="entry name" value="Asn_synth_AEB"/>
</dbReference>
<feature type="domain" description="Glutamine amidotransferase type-2" evidence="9">
    <location>
        <begin position="2"/>
        <end position="217"/>
    </location>
</feature>
<reference evidence="10 11" key="1">
    <citation type="submission" date="2014-12" db="EMBL/GenBank/DDBJ databases">
        <title>Draft genome sequence of Cohnella kolymensis strain B-2846.</title>
        <authorList>
            <person name="Karlyshev A.V."/>
            <person name="Kudryashova E.B."/>
        </authorList>
    </citation>
    <scope>NUCLEOTIDE SEQUENCE [LARGE SCALE GENOMIC DNA]</scope>
    <source>
        <strain evidence="10 11">VKM B-2846</strain>
    </source>
</reference>
<dbReference type="Pfam" id="PF00733">
    <property type="entry name" value="Asn_synthase"/>
    <property type="match status" value="1"/>
</dbReference>
<keyword evidence="6" id="KW-0028">Amino-acid biosynthesis</keyword>
<evidence type="ECO:0000256" key="3">
    <source>
        <dbReference type="ARBA" id="ARBA00012737"/>
    </source>
</evidence>
<dbReference type="InterPro" id="IPR001962">
    <property type="entry name" value="Asn_synthase"/>
</dbReference>
<evidence type="ECO:0000256" key="5">
    <source>
        <dbReference type="ARBA" id="ARBA00022840"/>
    </source>
</evidence>
<dbReference type="PIRSF" id="PIRSF001589">
    <property type="entry name" value="Asn_synthetase_glu-h"/>
    <property type="match status" value="1"/>
</dbReference>
<dbReference type="SUPFAM" id="SSF56235">
    <property type="entry name" value="N-terminal nucleophile aminohydrolases (Ntn hydrolases)"/>
    <property type="match status" value="1"/>
</dbReference>
<dbReference type="PANTHER" id="PTHR43284:SF1">
    <property type="entry name" value="ASPARAGINE SYNTHETASE"/>
    <property type="match status" value="1"/>
</dbReference>
<evidence type="ECO:0000256" key="7">
    <source>
        <dbReference type="ARBA" id="ARBA00022962"/>
    </source>
</evidence>
<dbReference type="RefSeq" id="WP_041064265.1">
    <property type="nucleotide sequence ID" value="NZ_JXAL01000022.1"/>
</dbReference>